<sequence length="297" mass="33851">MDWSHEEAIVNGVRIHYVEAGEGPLVVLLHGFPEHWYSWREQIPALVEAGYRVVAPDMRGYNRSEKPPGVSAYRIGHLVEDVRALIDHCGEERAHLVGHDWGGVVAWEVAARHPDRVDRLVVMNAPHPSAYRRELRDPESDQAKRSWYVLVFQLPWLPEALVRVGRRRLLESLFRGGTENPEAFDEESIERYTEACLRPGAMTAMLNYYRALFRGTVRAKIPGWKIPGATTSDGLIGRPTLLLWGTDDEALSVRLTEGLEEWVPDIEVERIDGASHWVQMDAPERVVDSLVEFFSRD</sequence>
<reference evidence="3 4" key="1">
    <citation type="submission" date="2016-02" db="EMBL/GenBank/DDBJ databases">
        <title>Genome sequence of Halalkalicoccus paucihalophilus DSM 24557.</title>
        <authorList>
            <person name="Poehlein A."/>
            <person name="Daniel R."/>
        </authorList>
    </citation>
    <scope>NUCLEOTIDE SEQUENCE [LARGE SCALE GENOMIC DNA]</scope>
    <source>
        <strain evidence="3 4">DSM 24557</strain>
    </source>
</reference>
<gene>
    <name evidence="3" type="primary">dhmA_1</name>
    <name evidence="3" type="ORF">HAPAU_17260</name>
</gene>
<evidence type="ECO:0000313" key="4">
    <source>
        <dbReference type="Proteomes" id="UP000075321"/>
    </source>
</evidence>
<dbReference type="GO" id="GO:0018786">
    <property type="term" value="F:haloalkane dehalogenase activity"/>
    <property type="evidence" value="ECO:0007669"/>
    <property type="project" value="UniProtKB-EC"/>
</dbReference>
<dbReference type="Pfam" id="PF00561">
    <property type="entry name" value="Abhydrolase_1"/>
    <property type="match status" value="1"/>
</dbReference>
<dbReference type="PRINTS" id="PR00111">
    <property type="entry name" value="ABHYDROLASE"/>
</dbReference>
<dbReference type="PRINTS" id="PR00412">
    <property type="entry name" value="EPOXHYDRLASE"/>
</dbReference>
<comment type="caution">
    <text evidence="3">The sequence shown here is derived from an EMBL/GenBank/DDBJ whole genome shotgun (WGS) entry which is preliminary data.</text>
</comment>
<feature type="domain" description="AB hydrolase-1" evidence="2">
    <location>
        <begin position="24"/>
        <end position="283"/>
    </location>
</feature>
<dbReference type="InterPro" id="IPR029058">
    <property type="entry name" value="AB_hydrolase_fold"/>
</dbReference>
<protein>
    <submittedName>
        <fullName evidence="3">Haloalkane dehalogenase</fullName>
        <ecNumber evidence="3">3.8.1.5</ecNumber>
    </submittedName>
</protein>
<accession>A0A151AGU6</accession>
<dbReference type="Gene3D" id="3.40.50.1820">
    <property type="entry name" value="alpha/beta hydrolase"/>
    <property type="match status" value="1"/>
</dbReference>
<evidence type="ECO:0000256" key="1">
    <source>
        <dbReference type="ARBA" id="ARBA00022801"/>
    </source>
</evidence>
<name>A0A151AGU6_9EURY</name>
<evidence type="ECO:0000313" key="3">
    <source>
        <dbReference type="EMBL" id="KYH26627.1"/>
    </source>
</evidence>
<dbReference type="InterPro" id="IPR000639">
    <property type="entry name" value="Epox_hydrolase-like"/>
</dbReference>
<dbReference type="EMBL" id="LTAZ01000004">
    <property type="protein sequence ID" value="KYH26627.1"/>
    <property type="molecule type" value="Genomic_DNA"/>
</dbReference>
<keyword evidence="4" id="KW-1185">Reference proteome</keyword>
<organism evidence="3 4">
    <name type="scientific">Halalkalicoccus paucihalophilus</name>
    <dbReference type="NCBI Taxonomy" id="1008153"/>
    <lineage>
        <taxon>Archaea</taxon>
        <taxon>Methanobacteriati</taxon>
        <taxon>Methanobacteriota</taxon>
        <taxon>Stenosarchaea group</taxon>
        <taxon>Halobacteria</taxon>
        <taxon>Halobacteriales</taxon>
        <taxon>Halococcaceae</taxon>
        <taxon>Halalkalicoccus</taxon>
    </lineage>
</organism>
<dbReference type="SUPFAM" id="SSF53474">
    <property type="entry name" value="alpha/beta-Hydrolases"/>
    <property type="match status" value="1"/>
</dbReference>
<keyword evidence="1 3" id="KW-0378">Hydrolase</keyword>
<dbReference type="InterPro" id="IPR000073">
    <property type="entry name" value="AB_hydrolase_1"/>
</dbReference>
<dbReference type="AlphaFoldDB" id="A0A151AGU6"/>
<proteinExistence type="predicted"/>
<dbReference type="RefSeq" id="WP_066381480.1">
    <property type="nucleotide sequence ID" value="NZ_LTAZ01000004.1"/>
</dbReference>
<dbReference type="PANTHER" id="PTHR43329">
    <property type="entry name" value="EPOXIDE HYDROLASE"/>
    <property type="match status" value="1"/>
</dbReference>
<dbReference type="PATRIC" id="fig|1008153.3.peg.1754"/>
<dbReference type="Proteomes" id="UP000075321">
    <property type="component" value="Unassembled WGS sequence"/>
</dbReference>
<evidence type="ECO:0000259" key="2">
    <source>
        <dbReference type="Pfam" id="PF00561"/>
    </source>
</evidence>
<dbReference type="OrthoDB" id="299757at2157"/>
<dbReference type="EC" id="3.8.1.5" evidence="3"/>